<accession>A0A1M2VQB6</accession>
<dbReference type="Pfam" id="PF06985">
    <property type="entry name" value="HET"/>
    <property type="match status" value="1"/>
</dbReference>
<evidence type="ECO:0000256" key="1">
    <source>
        <dbReference type="SAM" id="MobiDB-lite"/>
    </source>
</evidence>
<dbReference type="STRING" id="154538.A0A1M2VQB6"/>
<feature type="domain" description="DUF8212" evidence="3">
    <location>
        <begin position="249"/>
        <end position="392"/>
    </location>
</feature>
<feature type="compositionally biased region" description="Polar residues" evidence="1">
    <location>
        <begin position="809"/>
        <end position="820"/>
    </location>
</feature>
<protein>
    <submittedName>
        <fullName evidence="4">Vegetative incompatibility protein HET-E-1</fullName>
    </submittedName>
</protein>
<evidence type="ECO:0000313" key="4">
    <source>
        <dbReference type="EMBL" id="OJT09756.1"/>
    </source>
</evidence>
<gene>
    <name evidence="4" type="ORF">TRAPUB_13787</name>
</gene>
<dbReference type="InterPro" id="IPR058525">
    <property type="entry name" value="DUF8212"/>
</dbReference>
<sequence length="831" mass="92172">MPRFLDTSTGNFVWKDSALGVTYAILSHTWQSEKEGGEQSYNDIRMLQDEVEATSAALPRTADASIARTIFSHPKLSAKIKGVCEVARKDGYRLLWNDACCIDKSSSAELSETINSMYEWYRLADVCYVYLSDVPDTDEPSDPTSNFRTSRWHTRGWTLQELIAPRRAVFLTKNWRFLGTKLRLASTLEDITGVDFNVLTGRAKLDTIAIARRMSWAAMRKTTRVEDQAYSLMGIFGVHMPTIYGEGHNAFLRLQQEIMRTIPDQSIFAWGSSLTLSSLTRHGTRSAEGTTDNCGLLAQAPQNFDISAIKMLSPAEFALRLGRKKEDIPRLHSVFTPQGVEMELLYVDLDRIPHILPHLFPSMEPSSGSACETCMQPGHACMLAFLQCEDKDGALVTLPLCRPPPGAGYRQGLWIGTQIPGCQWHNPSHTVRLTKSALMEALEFLSPTPAKVSLLRHSQAHPATSESSLCGTSLFSPEDGETHITFRVAPRCEEELRDVGFSLSSLEFTHSQIEKDEFVLTTSLISSPESIPGPSLSIQLKLVLTQRGPSSSSSLGSALRGLAPSPDAEARFFASSVDYHFATSDDAPACDNTSGHIVVPFHSDSFGRQESPLAAEFILHTGANRDKDLPDPRILRVALEHPPEDSDIHPCRELWYSVELSNPLQWKRLIGHNPPQRTHTTLPCLVESADSGAPSFRERQPWESASMSAFESNSQSPPALELARNFPIEFSMRDDNAHTTRALLAYVTGITSRRYRPDGGWTRDEFLAFFDLARAPIFSHGEFMPWNVMVHEGASPRSSTGLRRAGTRTFGTASCSSTPRRNCGASQAWGR</sequence>
<evidence type="ECO:0000259" key="2">
    <source>
        <dbReference type="Pfam" id="PF06985"/>
    </source>
</evidence>
<proteinExistence type="predicted"/>
<organism evidence="4 5">
    <name type="scientific">Trametes pubescens</name>
    <name type="common">White-rot fungus</name>
    <dbReference type="NCBI Taxonomy" id="154538"/>
    <lineage>
        <taxon>Eukaryota</taxon>
        <taxon>Fungi</taxon>
        <taxon>Dikarya</taxon>
        <taxon>Basidiomycota</taxon>
        <taxon>Agaricomycotina</taxon>
        <taxon>Agaricomycetes</taxon>
        <taxon>Polyporales</taxon>
        <taxon>Polyporaceae</taxon>
        <taxon>Trametes</taxon>
    </lineage>
</organism>
<comment type="caution">
    <text evidence="4">The sequence shown here is derived from an EMBL/GenBank/DDBJ whole genome shotgun (WGS) entry which is preliminary data.</text>
</comment>
<dbReference type="PANTHER" id="PTHR10622:SF10">
    <property type="entry name" value="HET DOMAIN-CONTAINING PROTEIN"/>
    <property type="match status" value="1"/>
</dbReference>
<dbReference type="InterPro" id="IPR010730">
    <property type="entry name" value="HET"/>
</dbReference>
<dbReference type="Pfam" id="PF26640">
    <property type="entry name" value="DUF8212"/>
    <property type="match status" value="1"/>
</dbReference>
<dbReference type="EMBL" id="MNAD01000881">
    <property type="protein sequence ID" value="OJT09756.1"/>
    <property type="molecule type" value="Genomic_DNA"/>
</dbReference>
<keyword evidence="5" id="KW-1185">Reference proteome</keyword>
<dbReference type="AlphaFoldDB" id="A0A1M2VQB6"/>
<name>A0A1M2VQB6_TRAPU</name>
<evidence type="ECO:0000259" key="3">
    <source>
        <dbReference type="Pfam" id="PF26640"/>
    </source>
</evidence>
<dbReference type="PANTHER" id="PTHR10622">
    <property type="entry name" value="HET DOMAIN-CONTAINING PROTEIN"/>
    <property type="match status" value="1"/>
</dbReference>
<feature type="domain" description="Heterokaryon incompatibility" evidence="2">
    <location>
        <begin position="23"/>
        <end position="133"/>
    </location>
</feature>
<evidence type="ECO:0000313" key="5">
    <source>
        <dbReference type="Proteomes" id="UP000184267"/>
    </source>
</evidence>
<reference evidence="4 5" key="1">
    <citation type="submission" date="2016-10" db="EMBL/GenBank/DDBJ databases">
        <title>Genome sequence of the basidiomycete white-rot fungus Trametes pubescens.</title>
        <authorList>
            <person name="Makela M.R."/>
            <person name="Granchi Z."/>
            <person name="Peng M."/>
            <person name="De Vries R.P."/>
            <person name="Grigoriev I."/>
            <person name="Riley R."/>
            <person name="Hilden K."/>
        </authorList>
    </citation>
    <scope>NUCLEOTIDE SEQUENCE [LARGE SCALE GENOMIC DNA]</scope>
    <source>
        <strain evidence="4 5">FBCC735</strain>
    </source>
</reference>
<dbReference type="OrthoDB" id="2749026at2759"/>
<feature type="region of interest" description="Disordered" evidence="1">
    <location>
        <begin position="794"/>
        <end position="831"/>
    </location>
</feature>
<dbReference type="Proteomes" id="UP000184267">
    <property type="component" value="Unassembled WGS sequence"/>
</dbReference>